<dbReference type="OrthoDB" id="185373at2759"/>
<proteinExistence type="predicted"/>
<sequence length="303" mass="34073">TVPLHPAETDLTKSEDVRVAFRSSVEARTVGNSALRKFIRHQTESQIDLVEAAVEGSRLGGLKVDDKTSELLLLRLVEAGRVKKALELHTAMTSKHMAPTSVAYNILMKMCLDRGMPGSVESLFDDMNKRGRHPNAESYELVIAALAVETPPKWEKAIAIFDNITARSNDRSAPVNKINGRTYNALMRVYLNMSPFDWRVVYNCYYELRQLHPKIPLTWESYELVREAFLKGRAGRFRRILTYVDAWFVLTHIKTVEFWAGVLCFVFAMMGIKGALGVAVSTWSSNKSESNKEKAAAMPSTLS</sequence>
<reference evidence="5" key="1">
    <citation type="submission" date="2015-09" db="EMBL/GenBank/DDBJ databases">
        <authorList>
            <consortium name="Pathogen Informatics"/>
        </authorList>
    </citation>
    <scope>NUCLEOTIDE SEQUENCE [LARGE SCALE GENOMIC DNA]</scope>
    <source>
        <strain evidence="5">Lake Konstanz</strain>
    </source>
</reference>
<accession>A0A0S4JWX5</accession>
<organism evidence="4 5">
    <name type="scientific">Bodo saltans</name>
    <name type="common">Flagellated protozoan</name>
    <dbReference type="NCBI Taxonomy" id="75058"/>
    <lineage>
        <taxon>Eukaryota</taxon>
        <taxon>Discoba</taxon>
        <taxon>Euglenozoa</taxon>
        <taxon>Kinetoplastea</taxon>
        <taxon>Metakinetoplastina</taxon>
        <taxon>Eubodonida</taxon>
        <taxon>Bodonidae</taxon>
        <taxon>Bodo</taxon>
    </lineage>
</organism>
<feature type="repeat" description="PPR" evidence="2">
    <location>
        <begin position="100"/>
        <end position="134"/>
    </location>
</feature>
<keyword evidence="3 4" id="KW-0812">Transmembrane</keyword>
<dbReference type="EMBL" id="CYKH01002212">
    <property type="protein sequence ID" value="CUG93957.1"/>
    <property type="molecule type" value="Genomic_DNA"/>
</dbReference>
<name>A0A0S4JWX5_BODSA</name>
<dbReference type="NCBIfam" id="TIGR00756">
    <property type="entry name" value="PPR"/>
    <property type="match status" value="1"/>
</dbReference>
<evidence type="ECO:0000256" key="1">
    <source>
        <dbReference type="ARBA" id="ARBA00022737"/>
    </source>
</evidence>
<dbReference type="PROSITE" id="PS51375">
    <property type="entry name" value="PPR"/>
    <property type="match status" value="1"/>
</dbReference>
<dbReference type="VEuPathDB" id="TriTrypDB:BSAL_45860"/>
<feature type="transmembrane region" description="Helical" evidence="3">
    <location>
        <begin position="258"/>
        <end position="283"/>
    </location>
</feature>
<evidence type="ECO:0000313" key="5">
    <source>
        <dbReference type="Proteomes" id="UP000051952"/>
    </source>
</evidence>
<feature type="non-terminal residue" evidence="4">
    <location>
        <position position="1"/>
    </location>
</feature>
<dbReference type="PANTHER" id="PTHR47939">
    <property type="entry name" value="MEMBRANE-ASSOCIATED SALT-INDUCIBLE PROTEIN-LIKE"/>
    <property type="match status" value="1"/>
</dbReference>
<dbReference type="OMA" id="NCYSEMR"/>
<dbReference type="InterPro" id="IPR050667">
    <property type="entry name" value="PPR-containing_protein"/>
</dbReference>
<keyword evidence="1" id="KW-0677">Repeat</keyword>
<evidence type="ECO:0000256" key="2">
    <source>
        <dbReference type="PROSITE-ProRule" id="PRU00708"/>
    </source>
</evidence>
<gene>
    <name evidence="4" type="ORF">BSAL_45860</name>
</gene>
<evidence type="ECO:0000256" key="3">
    <source>
        <dbReference type="SAM" id="Phobius"/>
    </source>
</evidence>
<dbReference type="InterPro" id="IPR011990">
    <property type="entry name" value="TPR-like_helical_dom_sf"/>
</dbReference>
<keyword evidence="3" id="KW-0472">Membrane</keyword>
<dbReference type="Proteomes" id="UP000051952">
    <property type="component" value="Unassembled WGS sequence"/>
</dbReference>
<dbReference type="PANTHER" id="PTHR47939:SF13">
    <property type="entry name" value="OS03G0201400 PROTEIN"/>
    <property type="match status" value="1"/>
</dbReference>
<keyword evidence="3" id="KW-1133">Transmembrane helix</keyword>
<dbReference type="InterPro" id="IPR002885">
    <property type="entry name" value="PPR_rpt"/>
</dbReference>
<evidence type="ECO:0000313" key="4">
    <source>
        <dbReference type="EMBL" id="CUG93957.1"/>
    </source>
</evidence>
<dbReference type="Gene3D" id="1.25.40.10">
    <property type="entry name" value="Tetratricopeptide repeat domain"/>
    <property type="match status" value="1"/>
</dbReference>
<keyword evidence="5" id="KW-1185">Reference proteome</keyword>
<dbReference type="Pfam" id="PF13041">
    <property type="entry name" value="PPR_2"/>
    <property type="match status" value="1"/>
</dbReference>
<dbReference type="AlphaFoldDB" id="A0A0S4JWX5"/>
<protein>
    <submittedName>
        <fullName evidence="4">Transmembrane protein, putative</fullName>
    </submittedName>
</protein>